<dbReference type="GO" id="GO:0008270">
    <property type="term" value="F:zinc ion binding"/>
    <property type="evidence" value="ECO:0007669"/>
    <property type="project" value="InterPro"/>
</dbReference>
<dbReference type="InterPro" id="IPR051089">
    <property type="entry name" value="prtT"/>
</dbReference>
<dbReference type="PANTHER" id="PTHR31845">
    <property type="entry name" value="FINGER DOMAIN PROTEIN, PUTATIVE-RELATED"/>
    <property type="match status" value="1"/>
</dbReference>
<dbReference type="STRING" id="436010.A0A166UDG9"/>
<keyword evidence="5" id="KW-0539">Nucleus</keyword>
<evidence type="ECO:0000256" key="6">
    <source>
        <dbReference type="SAM" id="MobiDB-lite"/>
    </source>
</evidence>
<keyword evidence="8" id="KW-1185">Reference proteome</keyword>
<evidence type="ECO:0000256" key="3">
    <source>
        <dbReference type="ARBA" id="ARBA00023125"/>
    </source>
</evidence>
<comment type="subcellular location">
    <subcellularLocation>
        <location evidence="1">Nucleus</location>
    </subcellularLocation>
</comment>
<dbReference type="CDD" id="cd12148">
    <property type="entry name" value="fungal_TF_MHR"/>
    <property type="match status" value="1"/>
</dbReference>
<evidence type="ECO:0000256" key="5">
    <source>
        <dbReference type="ARBA" id="ARBA00023242"/>
    </source>
</evidence>
<evidence type="ECO:0000256" key="4">
    <source>
        <dbReference type="ARBA" id="ARBA00023163"/>
    </source>
</evidence>
<dbReference type="OrthoDB" id="2595934at2759"/>
<reference evidence="7 8" key="1">
    <citation type="journal article" date="2016" name="Mol. Biol. Evol.">
        <title>Comparative Genomics of Early-Diverging Mushroom-Forming Fungi Provides Insights into the Origins of Lignocellulose Decay Capabilities.</title>
        <authorList>
            <person name="Nagy L.G."/>
            <person name="Riley R."/>
            <person name="Tritt A."/>
            <person name="Adam C."/>
            <person name="Daum C."/>
            <person name="Floudas D."/>
            <person name="Sun H."/>
            <person name="Yadav J.S."/>
            <person name="Pangilinan J."/>
            <person name="Larsson K.H."/>
            <person name="Matsuura K."/>
            <person name="Barry K."/>
            <person name="Labutti K."/>
            <person name="Kuo R."/>
            <person name="Ohm R.A."/>
            <person name="Bhattacharya S.S."/>
            <person name="Shirouzu T."/>
            <person name="Yoshinaga Y."/>
            <person name="Martin F.M."/>
            <person name="Grigoriev I.V."/>
            <person name="Hibbett D.S."/>
        </authorList>
    </citation>
    <scope>NUCLEOTIDE SEQUENCE [LARGE SCALE GENOMIC DNA]</scope>
    <source>
        <strain evidence="7 8">CBS 109695</strain>
    </source>
</reference>
<dbReference type="GO" id="GO:0000981">
    <property type="term" value="F:DNA-binding transcription factor activity, RNA polymerase II-specific"/>
    <property type="evidence" value="ECO:0007669"/>
    <property type="project" value="InterPro"/>
</dbReference>
<evidence type="ECO:0008006" key="9">
    <source>
        <dbReference type="Google" id="ProtNLM"/>
    </source>
</evidence>
<dbReference type="GO" id="GO:0000976">
    <property type="term" value="F:transcription cis-regulatory region binding"/>
    <property type="evidence" value="ECO:0007669"/>
    <property type="project" value="TreeGrafter"/>
</dbReference>
<accession>A0A166UDG9</accession>
<organism evidence="7 8">
    <name type="scientific">Athelia psychrophila</name>
    <dbReference type="NCBI Taxonomy" id="1759441"/>
    <lineage>
        <taxon>Eukaryota</taxon>
        <taxon>Fungi</taxon>
        <taxon>Dikarya</taxon>
        <taxon>Basidiomycota</taxon>
        <taxon>Agaricomycotina</taxon>
        <taxon>Agaricomycetes</taxon>
        <taxon>Agaricomycetidae</taxon>
        <taxon>Atheliales</taxon>
        <taxon>Atheliaceae</taxon>
        <taxon>Athelia</taxon>
    </lineage>
</organism>
<dbReference type="GO" id="GO:0005634">
    <property type="term" value="C:nucleus"/>
    <property type="evidence" value="ECO:0007669"/>
    <property type="project" value="UniProtKB-SubCell"/>
</dbReference>
<dbReference type="CDD" id="cd00067">
    <property type="entry name" value="GAL4"/>
    <property type="match status" value="1"/>
</dbReference>
<keyword evidence="2" id="KW-0805">Transcription regulation</keyword>
<dbReference type="Proteomes" id="UP000076532">
    <property type="component" value="Unassembled WGS sequence"/>
</dbReference>
<evidence type="ECO:0000256" key="1">
    <source>
        <dbReference type="ARBA" id="ARBA00004123"/>
    </source>
</evidence>
<proteinExistence type="predicted"/>
<keyword evidence="4" id="KW-0804">Transcription</keyword>
<protein>
    <recommendedName>
        <fullName evidence="9">Zn(2)-C6 fungal-type domain-containing protein</fullName>
    </recommendedName>
</protein>
<feature type="region of interest" description="Disordered" evidence="6">
    <location>
        <begin position="1"/>
        <end position="32"/>
    </location>
</feature>
<dbReference type="InterPro" id="IPR001138">
    <property type="entry name" value="Zn2Cys6_DnaBD"/>
</dbReference>
<evidence type="ECO:0000313" key="8">
    <source>
        <dbReference type="Proteomes" id="UP000076532"/>
    </source>
</evidence>
<evidence type="ECO:0000256" key="2">
    <source>
        <dbReference type="ARBA" id="ARBA00023015"/>
    </source>
</evidence>
<gene>
    <name evidence="7" type="ORF">FIBSPDRAFT_776291</name>
</gene>
<sequence length="668" mass="72802">MKRGFTNDGTSSVPSATGPRNLPQKRSKKNQSCMCKKSKTRCEVLDSDASGRNARRCHRCNALNIPCSFEEVVHDGFQRAPSGSTHSPLASASSPALVGDTLAASPSSIVGARAAPAVSDHNIERLPLPIPPNSTWNSLKRSGVVDWLDTPVYCIRTIARGSPSATGNDSMDQVDSALCKILTPRQLDSLLESFEEKFSPWLNMPRKDPRNGSTFLQLAQCLVASRFLDPPTRASIAPRLRELAEKTAGRVLFDPAPSTDSIQAIILLAMWAPVGAGLTDARDERLLIAAAVGMAVNLRLDEAIGHLLRMESATSAECPSVVDLEDVRNKARLWLCLMNGESMLCMGTGRLPLSNPSGSHSNLVDWSSGATIESGRDARLALSRRVYATAEAGLRLRFSKQADLELFYQQVVDTLSEFENIANFIIPLSAVTEHESFQAFVMQMDWRMCQLLFIQHCRAETQKVYSPGTIPPRADWHLKAVCNGVSLPITWGKQTLILAQDILASAIYRRPVTCILSTMPDSIFAMICTTAAYLVRIKISAYAFMGIRIPGSSDNLLQKIRELLTTAACGPDHISARCAQFLATLINTYEAHLQVPPQQQLQLAEQDAILSIGRDRRQQGPGTLRDDELGTGAGVATGAGMYEATNPDLMLDADFWASFMNNLVAGQM</sequence>
<dbReference type="PANTHER" id="PTHR31845:SF17">
    <property type="entry name" value="ZN(II)2CYS6 TRANSCRIPTION FACTOR (EUROFUNG)"/>
    <property type="match status" value="1"/>
</dbReference>
<evidence type="ECO:0000313" key="7">
    <source>
        <dbReference type="EMBL" id="KZP31586.1"/>
    </source>
</evidence>
<dbReference type="AlphaFoldDB" id="A0A166UDG9"/>
<keyword evidence="3" id="KW-0238">DNA-binding</keyword>
<name>A0A166UDG9_9AGAM</name>
<dbReference type="EMBL" id="KV417489">
    <property type="protein sequence ID" value="KZP31586.1"/>
    <property type="molecule type" value="Genomic_DNA"/>
</dbReference>